<keyword evidence="2" id="KW-1185">Reference proteome</keyword>
<proteinExistence type="predicted"/>
<accession>A0AAV9S705</accession>
<name>A0AAV9S705_9TELE</name>
<reference evidence="1 2" key="1">
    <citation type="submission" date="2021-06" db="EMBL/GenBank/DDBJ databases">
        <authorList>
            <person name="Palmer J.M."/>
        </authorList>
    </citation>
    <scope>NUCLEOTIDE SEQUENCE [LARGE SCALE GENOMIC DNA]</scope>
    <source>
        <strain evidence="1 2">MEX-2019</strain>
        <tissue evidence="1">Muscle</tissue>
    </source>
</reference>
<organism evidence="1 2">
    <name type="scientific">Crenichthys baileyi</name>
    <name type="common">White River springfish</name>
    <dbReference type="NCBI Taxonomy" id="28760"/>
    <lineage>
        <taxon>Eukaryota</taxon>
        <taxon>Metazoa</taxon>
        <taxon>Chordata</taxon>
        <taxon>Craniata</taxon>
        <taxon>Vertebrata</taxon>
        <taxon>Euteleostomi</taxon>
        <taxon>Actinopterygii</taxon>
        <taxon>Neopterygii</taxon>
        <taxon>Teleostei</taxon>
        <taxon>Neoteleostei</taxon>
        <taxon>Acanthomorphata</taxon>
        <taxon>Ovalentaria</taxon>
        <taxon>Atherinomorphae</taxon>
        <taxon>Cyprinodontiformes</taxon>
        <taxon>Goodeidae</taxon>
        <taxon>Crenichthys</taxon>
    </lineage>
</organism>
<sequence>MEVPGVGLLPFLEYVGGFGAGPLGSLRPALAPEGWLPVQWVGLPPWPGGWSLVGWGCEGMGLGLEGGLRDLGYAQVKSGGMETGCTCQGCLVPGIRAGTASLKILGLWLGARFTWLASVLPDYFAGDRLLSGDSHLAYWGSLRDPWP</sequence>
<evidence type="ECO:0000313" key="1">
    <source>
        <dbReference type="EMBL" id="KAK5616870.1"/>
    </source>
</evidence>
<evidence type="ECO:0000313" key="2">
    <source>
        <dbReference type="Proteomes" id="UP001311232"/>
    </source>
</evidence>
<dbReference type="AlphaFoldDB" id="A0AAV9S705"/>
<protein>
    <submittedName>
        <fullName evidence="1">Uncharacterized protein</fullName>
    </submittedName>
</protein>
<comment type="caution">
    <text evidence="1">The sequence shown here is derived from an EMBL/GenBank/DDBJ whole genome shotgun (WGS) entry which is preliminary data.</text>
</comment>
<dbReference type="Proteomes" id="UP001311232">
    <property type="component" value="Unassembled WGS sequence"/>
</dbReference>
<dbReference type="EMBL" id="JAHHUM010000869">
    <property type="protein sequence ID" value="KAK5616870.1"/>
    <property type="molecule type" value="Genomic_DNA"/>
</dbReference>
<gene>
    <name evidence="1" type="ORF">CRENBAI_015744</name>
</gene>